<dbReference type="InterPro" id="IPR041459">
    <property type="entry name" value="MPTase-PolyVal"/>
</dbReference>
<evidence type="ECO:0000259" key="3">
    <source>
        <dbReference type="Pfam" id="PF18818"/>
    </source>
</evidence>
<feature type="compositionally biased region" description="Basic and acidic residues" evidence="1">
    <location>
        <begin position="8"/>
        <end position="23"/>
    </location>
</feature>
<dbReference type="AlphaFoldDB" id="A4JFJ3"/>
<feature type="region of interest" description="Disordered" evidence="1">
    <location>
        <begin position="368"/>
        <end position="409"/>
    </location>
</feature>
<sequence length="409" mass="45363">MATRRPTSRAERDDSHAAAREAADARKNKLVGAAAASILGHIQSGERLAWHFPWKTGPKRSGHPLRPMNATTGVDYTGGNRIILADALVTHYRVEGQPFDNRWLTKKQAEAIGGQLKDGVDKQGVLLIKIVKDTFKKDVVGENGQTEKQERAYTAARLFTVYHVSLFDGLQLPEPEPLPVIAPRDPTMQLCAEGQDIIEAFIKKTGLTIVHGNGIDRDDAAFYSPKFDTVNMPRKELFDTDEDYYDTLMHEMGGHSTMAEHRMNRKGALGSFGDETYAKEELRADFASAFLGAVLDLPASERRIKAHAAYIQSWARNLKPQDIFTAAREAEKICDWVLELGRGYRLELDQAQSRAPAIELQRPTLDTVPLLPAPTGRDAVTSMERRAPKVASEDTLSSRVEPSHVALAR</sequence>
<reference evidence="5" key="1">
    <citation type="submission" date="2007-03" db="EMBL/GenBank/DDBJ databases">
        <title>Complete sequence of chromosome 1 of Burkholderia vietnamiensis G4.</title>
        <authorList>
            <consortium name="US DOE Joint Genome Institute"/>
            <person name="Copeland A."/>
            <person name="Lucas S."/>
            <person name="Lapidus A."/>
            <person name="Barry K."/>
            <person name="Detter J.C."/>
            <person name="Glavina del Rio T."/>
            <person name="Hammon N."/>
            <person name="Israni S."/>
            <person name="Dalin E."/>
            <person name="Tice H."/>
            <person name="Pitluck S."/>
            <person name="Chain P."/>
            <person name="Malfatti S."/>
            <person name="Shin M."/>
            <person name="Vergez L."/>
            <person name="Schmutz J."/>
            <person name="Larimer F."/>
            <person name="Land M."/>
            <person name="Hauser L."/>
            <person name="Kyrpides N."/>
            <person name="Tiedje J."/>
            <person name="Richardson P."/>
        </authorList>
    </citation>
    <scope>NUCLEOTIDE SEQUENCE [LARGE SCALE GENOMIC DNA]</scope>
    <source>
        <strain evidence="5">G4 / LMG 22486</strain>
    </source>
</reference>
<protein>
    <submittedName>
        <fullName evidence="4">Antirestriction protein-like protein</fullName>
    </submittedName>
</protein>
<evidence type="ECO:0000313" key="4">
    <source>
        <dbReference type="EMBL" id="ABO55046.1"/>
    </source>
</evidence>
<gene>
    <name evidence="4" type="ordered locus">Bcep1808_2044</name>
</gene>
<evidence type="ECO:0000256" key="1">
    <source>
        <dbReference type="SAM" id="MobiDB-lite"/>
    </source>
</evidence>
<dbReference type="eggNOG" id="COG4227">
    <property type="taxonomic scope" value="Bacteria"/>
</dbReference>
<dbReference type="HOGENOM" id="CLU_041111_0_0_4"/>
<dbReference type="KEGG" id="bvi:Bcep1808_2044"/>
<dbReference type="InterPro" id="IPR013610">
    <property type="entry name" value="ArdC_N"/>
</dbReference>
<feature type="domain" description="Polyvalent protein metallopeptidase" evidence="3">
    <location>
        <begin position="198"/>
        <end position="328"/>
    </location>
</feature>
<evidence type="ECO:0000259" key="2">
    <source>
        <dbReference type="Pfam" id="PF08401"/>
    </source>
</evidence>
<feature type="domain" description="N-terminal" evidence="2">
    <location>
        <begin position="35"/>
        <end position="162"/>
    </location>
</feature>
<accession>A4JFJ3</accession>
<dbReference type="GO" id="GO:0003697">
    <property type="term" value="F:single-stranded DNA binding"/>
    <property type="evidence" value="ECO:0007669"/>
    <property type="project" value="InterPro"/>
</dbReference>
<dbReference type="Proteomes" id="UP000002287">
    <property type="component" value="Chromosome 1"/>
</dbReference>
<proteinExistence type="predicted"/>
<organism evidence="4 5">
    <name type="scientific">Burkholderia vietnamiensis (strain G4 / LMG 22486)</name>
    <name type="common">Burkholderia cepacia (strain R1808)</name>
    <dbReference type="NCBI Taxonomy" id="269482"/>
    <lineage>
        <taxon>Bacteria</taxon>
        <taxon>Pseudomonadati</taxon>
        <taxon>Pseudomonadota</taxon>
        <taxon>Betaproteobacteria</taxon>
        <taxon>Burkholderiales</taxon>
        <taxon>Burkholderiaceae</taxon>
        <taxon>Burkholderia</taxon>
        <taxon>Burkholderia cepacia complex</taxon>
    </lineage>
</organism>
<feature type="region of interest" description="Disordered" evidence="1">
    <location>
        <begin position="1"/>
        <end position="23"/>
    </location>
</feature>
<evidence type="ECO:0000313" key="5">
    <source>
        <dbReference type="Proteomes" id="UP000002287"/>
    </source>
</evidence>
<dbReference type="EMBL" id="CP000614">
    <property type="protein sequence ID" value="ABO55046.1"/>
    <property type="molecule type" value="Genomic_DNA"/>
</dbReference>
<dbReference type="Pfam" id="PF08401">
    <property type="entry name" value="ArdcN"/>
    <property type="match status" value="1"/>
</dbReference>
<name>A4JFJ3_BURVG</name>
<dbReference type="Pfam" id="PF18818">
    <property type="entry name" value="MPTase-PolyVal"/>
    <property type="match status" value="1"/>
</dbReference>